<evidence type="ECO:0000313" key="2">
    <source>
        <dbReference type="EMBL" id="MBM7817057.1"/>
    </source>
</evidence>
<proteinExistence type="predicted"/>
<dbReference type="EMBL" id="JAFBCP010000001">
    <property type="protein sequence ID" value="MBM7817057.1"/>
    <property type="molecule type" value="Genomic_DNA"/>
</dbReference>
<accession>A0ABS2SLB8</accession>
<reference evidence="2 3" key="1">
    <citation type="submission" date="2021-01" db="EMBL/GenBank/DDBJ databases">
        <title>Sequencing the genomes of 1000 actinobacteria strains.</title>
        <authorList>
            <person name="Klenk H.-P."/>
        </authorList>
    </citation>
    <scope>NUCLEOTIDE SEQUENCE [LARGE SCALE GENOMIC DNA]</scope>
    <source>
        <strain evidence="2 3">DSM 13657</strain>
    </source>
</reference>
<keyword evidence="1" id="KW-0472">Membrane</keyword>
<name>A0ABS2SLB8_9MICO</name>
<keyword evidence="1" id="KW-1133">Transmembrane helix</keyword>
<protein>
    <submittedName>
        <fullName evidence="2">Uncharacterized protein</fullName>
    </submittedName>
</protein>
<keyword evidence="3" id="KW-1185">Reference proteome</keyword>
<comment type="caution">
    <text evidence="2">The sequence shown here is derived from an EMBL/GenBank/DDBJ whole genome shotgun (WGS) entry which is preliminary data.</text>
</comment>
<sequence>MAELLLYPQVVLLLAPLLLRAIWAAARPALLVMSSRSRAAVLFVMIVVPVAALTGVGSGLDAGQVLAGMRQPVRGREVR</sequence>
<gene>
    <name evidence="2" type="ORF">JOE56_001751</name>
</gene>
<dbReference type="Proteomes" id="UP000809290">
    <property type="component" value="Unassembled WGS sequence"/>
</dbReference>
<keyword evidence="1" id="KW-0812">Transmembrane</keyword>
<dbReference type="RefSeq" id="WP_204515703.1">
    <property type="nucleotide sequence ID" value="NZ_JAFBCP010000001.1"/>
</dbReference>
<organism evidence="2 3">
    <name type="scientific">Brevibacterium paucivorans</name>
    <dbReference type="NCBI Taxonomy" id="170994"/>
    <lineage>
        <taxon>Bacteria</taxon>
        <taxon>Bacillati</taxon>
        <taxon>Actinomycetota</taxon>
        <taxon>Actinomycetes</taxon>
        <taxon>Micrococcales</taxon>
        <taxon>Brevibacteriaceae</taxon>
        <taxon>Brevibacterium</taxon>
    </lineage>
</organism>
<evidence type="ECO:0000313" key="3">
    <source>
        <dbReference type="Proteomes" id="UP000809290"/>
    </source>
</evidence>
<evidence type="ECO:0000256" key="1">
    <source>
        <dbReference type="SAM" id="Phobius"/>
    </source>
</evidence>
<feature type="transmembrane region" description="Helical" evidence="1">
    <location>
        <begin position="40"/>
        <end position="60"/>
    </location>
</feature>